<evidence type="ECO:0000313" key="3">
    <source>
        <dbReference type="Proteomes" id="UP000321523"/>
    </source>
</evidence>
<sequence>MILRMRLHRLLAVLCVVASTSTAAVAQEPAPESCAIPDTVLSVDAVLPNARAALQEGGALTVLVVRTANPQPSRAPLTYPARLEAELKRRMPGREVRVAVRNLPDQSAAEMVLELKSSLARERPALVIWQVGTVDAMRNLNVESFGEALSEGIGLVHDMGSDIIVMDMQYSLQTTQLINFQPYVDYIDWVTQNHDVFHFPRYDIMRHWVEDGQVDFNTETPEAKQRSFTFVHNCLGRLLADSILTMTLDPDLAKP</sequence>
<accession>A0A512DRU4</accession>
<dbReference type="Proteomes" id="UP000321523">
    <property type="component" value="Unassembled WGS sequence"/>
</dbReference>
<evidence type="ECO:0008006" key="4">
    <source>
        <dbReference type="Google" id="ProtNLM"/>
    </source>
</evidence>
<reference evidence="2 3" key="1">
    <citation type="submission" date="2019-07" db="EMBL/GenBank/DDBJ databases">
        <title>Whole genome shotgun sequence of Skermanella aerolata NBRC 106429.</title>
        <authorList>
            <person name="Hosoyama A."/>
            <person name="Uohara A."/>
            <person name="Ohji S."/>
            <person name="Ichikawa N."/>
        </authorList>
    </citation>
    <scope>NUCLEOTIDE SEQUENCE [LARGE SCALE GENOMIC DNA]</scope>
    <source>
        <strain evidence="2 3">NBRC 106429</strain>
    </source>
</reference>
<dbReference type="Gene3D" id="3.40.50.1110">
    <property type="entry name" value="SGNH hydrolase"/>
    <property type="match status" value="1"/>
</dbReference>
<proteinExistence type="predicted"/>
<keyword evidence="3" id="KW-1185">Reference proteome</keyword>
<evidence type="ECO:0000313" key="2">
    <source>
        <dbReference type="EMBL" id="GEO39208.1"/>
    </source>
</evidence>
<dbReference type="InterPro" id="IPR036514">
    <property type="entry name" value="SGNH_hydro_sf"/>
</dbReference>
<dbReference type="GO" id="GO:0016788">
    <property type="term" value="F:hydrolase activity, acting on ester bonds"/>
    <property type="evidence" value="ECO:0007669"/>
    <property type="project" value="UniProtKB-ARBA"/>
</dbReference>
<name>A0A512DRU4_9PROT</name>
<keyword evidence="1" id="KW-0732">Signal</keyword>
<dbReference type="AlphaFoldDB" id="A0A512DRU4"/>
<comment type="caution">
    <text evidence="2">The sequence shown here is derived from an EMBL/GenBank/DDBJ whole genome shotgun (WGS) entry which is preliminary data.</text>
</comment>
<feature type="signal peptide" evidence="1">
    <location>
        <begin position="1"/>
        <end position="26"/>
    </location>
</feature>
<feature type="chain" id="PRO_5022130174" description="SGNH hydrolase-type esterase domain-containing protein" evidence="1">
    <location>
        <begin position="27"/>
        <end position="255"/>
    </location>
</feature>
<protein>
    <recommendedName>
        <fullName evidence="4">SGNH hydrolase-type esterase domain-containing protein</fullName>
    </recommendedName>
</protein>
<gene>
    <name evidence="2" type="ORF">SAE02_33560</name>
</gene>
<dbReference type="RefSeq" id="WP_044432650.1">
    <property type="nucleotide sequence ID" value="NZ_BJYZ01000014.1"/>
</dbReference>
<dbReference type="EMBL" id="BJYZ01000014">
    <property type="protein sequence ID" value="GEO39208.1"/>
    <property type="molecule type" value="Genomic_DNA"/>
</dbReference>
<organism evidence="2 3">
    <name type="scientific">Skermanella aerolata</name>
    <dbReference type="NCBI Taxonomy" id="393310"/>
    <lineage>
        <taxon>Bacteria</taxon>
        <taxon>Pseudomonadati</taxon>
        <taxon>Pseudomonadota</taxon>
        <taxon>Alphaproteobacteria</taxon>
        <taxon>Rhodospirillales</taxon>
        <taxon>Azospirillaceae</taxon>
        <taxon>Skermanella</taxon>
    </lineage>
</organism>
<dbReference type="SUPFAM" id="SSF52266">
    <property type="entry name" value="SGNH hydrolase"/>
    <property type="match status" value="1"/>
</dbReference>
<evidence type="ECO:0000256" key="1">
    <source>
        <dbReference type="SAM" id="SignalP"/>
    </source>
</evidence>
<dbReference type="InterPro" id="IPR057572">
    <property type="entry name" value="NonGDSL"/>
</dbReference>
<dbReference type="Pfam" id="PF25182">
    <property type="entry name" value="NonGDSL"/>
    <property type="match status" value="1"/>
</dbReference>